<accession>A0ABR6LQ15</accession>
<evidence type="ECO:0000256" key="1">
    <source>
        <dbReference type="SAM" id="MobiDB-lite"/>
    </source>
</evidence>
<gene>
    <name evidence="2" type="ORF">BJY27_005117</name>
</gene>
<comment type="caution">
    <text evidence="2">The sequence shown here is derived from an EMBL/GenBank/DDBJ whole genome shotgun (WGS) entry which is preliminary data.</text>
</comment>
<evidence type="ECO:0008006" key="4">
    <source>
        <dbReference type="Google" id="ProtNLM"/>
    </source>
</evidence>
<dbReference type="Proteomes" id="UP000530530">
    <property type="component" value="Unassembled WGS sequence"/>
</dbReference>
<feature type="compositionally biased region" description="Polar residues" evidence="1">
    <location>
        <begin position="76"/>
        <end position="88"/>
    </location>
</feature>
<feature type="region of interest" description="Disordered" evidence="1">
    <location>
        <begin position="1"/>
        <end position="33"/>
    </location>
</feature>
<protein>
    <recommendedName>
        <fullName evidence="4">ATP-grasp-modified RiPP</fullName>
    </recommendedName>
</protein>
<evidence type="ECO:0000313" key="3">
    <source>
        <dbReference type="Proteomes" id="UP000530530"/>
    </source>
</evidence>
<proteinExistence type="predicted"/>
<dbReference type="EMBL" id="JACHNG010000001">
    <property type="protein sequence ID" value="MBB4784156.1"/>
    <property type="molecule type" value="Genomic_DNA"/>
</dbReference>
<keyword evidence="3" id="KW-1185">Reference proteome</keyword>
<feature type="region of interest" description="Disordered" evidence="1">
    <location>
        <begin position="56"/>
        <end position="88"/>
    </location>
</feature>
<organism evidence="2 3">
    <name type="scientific">Streptomyces rapamycinicus</name>
    <dbReference type="NCBI Taxonomy" id="1226757"/>
    <lineage>
        <taxon>Bacteria</taxon>
        <taxon>Bacillati</taxon>
        <taxon>Actinomycetota</taxon>
        <taxon>Actinomycetes</taxon>
        <taxon>Kitasatosporales</taxon>
        <taxon>Streptomycetaceae</taxon>
        <taxon>Streptomyces</taxon>
        <taxon>Streptomyces violaceusniger group</taxon>
    </lineage>
</organism>
<sequence length="88" mass="9691">MPTNLPPPRTTRQTSLRDRQSADRAPATAAIPEGAWTPIRYPKAVIDPDTGELISKAEVAEIRPTPPKPPRKASDDTGSQYRSKQSRK</sequence>
<name>A0ABR6LQ15_9ACTN</name>
<reference evidence="2 3" key="1">
    <citation type="submission" date="2020-08" db="EMBL/GenBank/DDBJ databases">
        <title>Sequencing the genomes of 1000 actinobacteria strains.</title>
        <authorList>
            <person name="Klenk H.-P."/>
        </authorList>
    </citation>
    <scope>NUCLEOTIDE SEQUENCE [LARGE SCALE GENOMIC DNA]</scope>
    <source>
        <strain evidence="2 3">DSM 41530</strain>
    </source>
</reference>
<dbReference type="RefSeq" id="WP_148717800.1">
    <property type="nucleotide sequence ID" value="NZ_JACHNG010000001.1"/>
</dbReference>
<evidence type="ECO:0000313" key="2">
    <source>
        <dbReference type="EMBL" id="MBB4784156.1"/>
    </source>
</evidence>